<dbReference type="EMBL" id="ML178815">
    <property type="protein sequence ID" value="TFL06510.1"/>
    <property type="molecule type" value="Genomic_DNA"/>
</dbReference>
<keyword evidence="2" id="KW-1185">Reference proteome</keyword>
<dbReference type="OrthoDB" id="3245901at2759"/>
<accession>A0A5C3R0A4</accession>
<organism evidence="1 2">
    <name type="scientific">Pterulicium gracile</name>
    <dbReference type="NCBI Taxonomy" id="1884261"/>
    <lineage>
        <taxon>Eukaryota</taxon>
        <taxon>Fungi</taxon>
        <taxon>Dikarya</taxon>
        <taxon>Basidiomycota</taxon>
        <taxon>Agaricomycotina</taxon>
        <taxon>Agaricomycetes</taxon>
        <taxon>Agaricomycetidae</taxon>
        <taxon>Agaricales</taxon>
        <taxon>Pleurotineae</taxon>
        <taxon>Pterulaceae</taxon>
        <taxon>Pterulicium</taxon>
    </lineage>
</organism>
<reference evidence="1 2" key="1">
    <citation type="journal article" date="2019" name="Nat. Ecol. Evol.">
        <title>Megaphylogeny resolves global patterns of mushroom evolution.</title>
        <authorList>
            <person name="Varga T."/>
            <person name="Krizsan K."/>
            <person name="Foldi C."/>
            <person name="Dima B."/>
            <person name="Sanchez-Garcia M."/>
            <person name="Sanchez-Ramirez S."/>
            <person name="Szollosi G.J."/>
            <person name="Szarkandi J.G."/>
            <person name="Papp V."/>
            <person name="Albert L."/>
            <person name="Andreopoulos W."/>
            <person name="Angelini C."/>
            <person name="Antonin V."/>
            <person name="Barry K.W."/>
            <person name="Bougher N.L."/>
            <person name="Buchanan P."/>
            <person name="Buyck B."/>
            <person name="Bense V."/>
            <person name="Catcheside P."/>
            <person name="Chovatia M."/>
            <person name="Cooper J."/>
            <person name="Damon W."/>
            <person name="Desjardin D."/>
            <person name="Finy P."/>
            <person name="Geml J."/>
            <person name="Haridas S."/>
            <person name="Hughes K."/>
            <person name="Justo A."/>
            <person name="Karasinski D."/>
            <person name="Kautmanova I."/>
            <person name="Kiss B."/>
            <person name="Kocsube S."/>
            <person name="Kotiranta H."/>
            <person name="LaButti K.M."/>
            <person name="Lechner B.E."/>
            <person name="Liimatainen K."/>
            <person name="Lipzen A."/>
            <person name="Lukacs Z."/>
            <person name="Mihaltcheva S."/>
            <person name="Morgado L.N."/>
            <person name="Niskanen T."/>
            <person name="Noordeloos M.E."/>
            <person name="Ohm R.A."/>
            <person name="Ortiz-Santana B."/>
            <person name="Ovrebo C."/>
            <person name="Racz N."/>
            <person name="Riley R."/>
            <person name="Savchenko A."/>
            <person name="Shiryaev A."/>
            <person name="Soop K."/>
            <person name="Spirin V."/>
            <person name="Szebenyi C."/>
            <person name="Tomsovsky M."/>
            <person name="Tulloss R.E."/>
            <person name="Uehling J."/>
            <person name="Grigoriev I.V."/>
            <person name="Vagvolgyi C."/>
            <person name="Papp T."/>
            <person name="Martin F.M."/>
            <person name="Miettinen O."/>
            <person name="Hibbett D.S."/>
            <person name="Nagy L.G."/>
        </authorList>
    </citation>
    <scope>NUCLEOTIDE SEQUENCE [LARGE SCALE GENOMIC DNA]</scope>
    <source>
        <strain evidence="1 2">CBS 309.79</strain>
    </source>
</reference>
<feature type="non-terminal residue" evidence="1">
    <location>
        <position position="1"/>
    </location>
</feature>
<dbReference type="Proteomes" id="UP000305067">
    <property type="component" value="Unassembled WGS sequence"/>
</dbReference>
<evidence type="ECO:0000313" key="1">
    <source>
        <dbReference type="EMBL" id="TFL06510.1"/>
    </source>
</evidence>
<name>A0A5C3R0A4_9AGAR</name>
<proteinExistence type="predicted"/>
<sequence>MPSPPPQALSYPGSPVGQQFLTSAYSVFSLSSMDQESSVTGPIPAHGQSSRRPRQLWNHVYEKHVFSEQELLLLKAPERRKVYVASLESHINRLHEQLKTMGIWPVPFEKLDEYYGLNSKIAKSMVTGLQQDVASANWTLAGIDHKMKQHGNPNEVATGFAKTACKAESLSDSET</sequence>
<protein>
    <submittedName>
        <fullName evidence="1">Uncharacterized protein</fullName>
    </submittedName>
</protein>
<gene>
    <name evidence="1" type="ORF">BDV98DRAFT_559539</name>
</gene>
<evidence type="ECO:0000313" key="2">
    <source>
        <dbReference type="Proteomes" id="UP000305067"/>
    </source>
</evidence>
<dbReference type="AlphaFoldDB" id="A0A5C3R0A4"/>